<dbReference type="Gene3D" id="3.20.20.370">
    <property type="entry name" value="Glycoside hydrolase/deacetylase"/>
    <property type="match status" value="1"/>
</dbReference>
<gene>
    <name evidence="1" type="ORF">C3729_12630</name>
</gene>
<organism evidence="1 2">
    <name type="scientific">Cloacibacterium normanense</name>
    <dbReference type="NCBI Taxonomy" id="237258"/>
    <lineage>
        <taxon>Bacteria</taxon>
        <taxon>Pseudomonadati</taxon>
        <taxon>Bacteroidota</taxon>
        <taxon>Flavobacteriia</taxon>
        <taxon>Flavobacteriales</taxon>
        <taxon>Weeksellaceae</taxon>
    </lineage>
</organism>
<comment type="caution">
    <text evidence="1">The sequence shown here is derived from an EMBL/GenBank/DDBJ whole genome shotgun (WGS) entry which is preliminary data.</text>
</comment>
<evidence type="ECO:0000313" key="1">
    <source>
        <dbReference type="EMBL" id="PPZ90573.1"/>
    </source>
</evidence>
<protein>
    <recommendedName>
        <fullName evidence="3">Polysaccharide (De)acetylase</fullName>
    </recommendedName>
</protein>
<dbReference type="RefSeq" id="WP_104794480.1">
    <property type="nucleotide sequence ID" value="NZ_PTPZ01000010.1"/>
</dbReference>
<accession>A0A2S7I1Z1</accession>
<proteinExistence type="predicted"/>
<name>A0A2S7I1Z1_9FLAO</name>
<dbReference type="AlphaFoldDB" id="A0A2S7I1Z1"/>
<evidence type="ECO:0008006" key="3">
    <source>
        <dbReference type="Google" id="ProtNLM"/>
    </source>
</evidence>
<dbReference type="Proteomes" id="UP000238565">
    <property type="component" value="Unassembled WGS sequence"/>
</dbReference>
<dbReference type="EMBL" id="PTPZ01000010">
    <property type="protein sequence ID" value="PPZ90573.1"/>
    <property type="molecule type" value="Genomic_DNA"/>
</dbReference>
<sequence>MFKKYRNSVINLLGKSISQKIVVIESDDWGTIRMSSKEAFNSLLKKGYPVDQCPYNKYDALESNQDLEMLFDVLNSVKGNDGNPVILTANNIVANPDFEKIKKSNFNEYHFEPFTETLKHYPEHDRVMDLYREGINNKLIMPQFHGREHLNVTLWMKALQRKSEDEMLAFDLGIFSSKVAQKYGYQNEYMDAFDFKKLKELEFQEKAIIEGLKLFKHIWNFDSESFIAPCYIWHSQLEKVLKENGVKYIQGLINQFEPREGDSWSYSKKYHYQGQKNSIGQRYLIRNAFFEPTINPNFRWEQDCLNRIEIAFRWKKPAIISSHRLNYMGSLYPENRAQNLKRLQMLLEAIIKKWPEVRFVSSDELGDLMNKEN</sequence>
<evidence type="ECO:0000313" key="2">
    <source>
        <dbReference type="Proteomes" id="UP000238565"/>
    </source>
</evidence>
<reference evidence="1 2" key="1">
    <citation type="submission" date="2018-02" db="EMBL/GenBank/DDBJ databases">
        <title>Draft genome sequence of bacterial isolates from marine environment.</title>
        <authorList>
            <person name="Singh S.K."/>
            <person name="Hill R."/>
            <person name="Major S."/>
            <person name="Cai H."/>
            <person name="Li Y."/>
        </authorList>
    </citation>
    <scope>NUCLEOTIDE SEQUENCE [LARGE SCALE GENOMIC DNA]</scope>
    <source>
        <strain evidence="1 2">IMET F</strain>
    </source>
</reference>